<dbReference type="GO" id="GO:0003677">
    <property type="term" value="F:DNA binding"/>
    <property type="evidence" value="ECO:0007669"/>
    <property type="project" value="UniProtKB-KW"/>
</dbReference>
<evidence type="ECO:0000256" key="1">
    <source>
        <dbReference type="ARBA" id="ARBA00023125"/>
    </source>
</evidence>
<dbReference type="PANTHER" id="PTHR46797:SF1">
    <property type="entry name" value="METHYLPHOSPHONATE SYNTHASE"/>
    <property type="match status" value="1"/>
</dbReference>
<feature type="domain" description="HTH cro/C1-type" evidence="2">
    <location>
        <begin position="23"/>
        <end position="77"/>
    </location>
</feature>
<accession>A0A1G4TZD5</accession>
<dbReference type="Pfam" id="PF01381">
    <property type="entry name" value="HTH_3"/>
    <property type="match status" value="1"/>
</dbReference>
<dbReference type="InterPro" id="IPR001387">
    <property type="entry name" value="Cro/C1-type_HTH"/>
</dbReference>
<dbReference type="STRING" id="624147.SAMN04487970_10826"/>
<keyword evidence="1 3" id="KW-0238">DNA-binding</keyword>
<dbReference type="PROSITE" id="PS50943">
    <property type="entry name" value="HTH_CROC1"/>
    <property type="match status" value="1"/>
</dbReference>
<gene>
    <name evidence="3" type="ORF">SAMN04487970_10826</name>
</gene>
<proteinExistence type="predicted"/>
<evidence type="ECO:0000259" key="2">
    <source>
        <dbReference type="PROSITE" id="PS50943"/>
    </source>
</evidence>
<dbReference type="InterPro" id="IPR050807">
    <property type="entry name" value="TransReg_Diox_bact_type"/>
</dbReference>
<keyword evidence="4" id="KW-1185">Reference proteome</keyword>
<dbReference type="GO" id="GO:0005829">
    <property type="term" value="C:cytosol"/>
    <property type="evidence" value="ECO:0007669"/>
    <property type="project" value="TreeGrafter"/>
</dbReference>
<dbReference type="SUPFAM" id="SSF47413">
    <property type="entry name" value="lambda repressor-like DNA-binding domains"/>
    <property type="match status" value="1"/>
</dbReference>
<name>A0A1G4TZD5_9BACL</name>
<dbReference type="GO" id="GO:0003700">
    <property type="term" value="F:DNA-binding transcription factor activity"/>
    <property type="evidence" value="ECO:0007669"/>
    <property type="project" value="TreeGrafter"/>
</dbReference>
<dbReference type="PANTHER" id="PTHR46797">
    <property type="entry name" value="HTH-TYPE TRANSCRIPTIONAL REGULATOR"/>
    <property type="match status" value="1"/>
</dbReference>
<dbReference type="AlphaFoldDB" id="A0A1G4TZD5"/>
<organism evidence="3 4">
    <name type="scientific">Paenibacillus tianmuensis</name>
    <dbReference type="NCBI Taxonomy" id="624147"/>
    <lineage>
        <taxon>Bacteria</taxon>
        <taxon>Bacillati</taxon>
        <taxon>Bacillota</taxon>
        <taxon>Bacilli</taxon>
        <taxon>Bacillales</taxon>
        <taxon>Paenibacillaceae</taxon>
        <taxon>Paenibacillus</taxon>
    </lineage>
</organism>
<dbReference type="Gene3D" id="1.10.260.40">
    <property type="entry name" value="lambda repressor-like DNA-binding domains"/>
    <property type="match status" value="1"/>
</dbReference>
<dbReference type="EMBL" id="FMTT01000082">
    <property type="protein sequence ID" value="SCW86720.1"/>
    <property type="molecule type" value="Genomic_DNA"/>
</dbReference>
<dbReference type="RefSeq" id="WP_090677334.1">
    <property type="nucleotide sequence ID" value="NZ_FMTT01000082.1"/>
</dbReference>
<dbReference type="Proteomes" id="UP000198601">
    <property type="component" value="Unassembled WGS sequence"/>
</dbReference>
<evidence type="ECO:0000313" key="3">
    <source>
        <dbReference type="EMBL" id="SCW86720.1"/>
    </source>
</evidence>
<protein>
    <submittedName>
        <fullName evidence="3">DNA-binding transcriptional regulator, XRE-family HTH domain</fullName>
    </submittedName>
</protein>
<sequence length="82" mass="9453">MSIESDDLEKEYSQELRLLGERIRVLREKRGYSQETLGFKAGLHRNYISQLELAQRNPTYTTLLKIANALSVDVIDLLNKGE</sequence>
<dbReference type="CDD" id="cd00093">
    <property type="entry name" value="HTH_XRE"/>
    <property type="match status" value="1"/>
</dbReference>
<dbReference type="SMART" id="SM00530">
    <property type="entry name" value="HTH_XRE"/>
    <property type="match status" value="1"/>
</dbReference>
<dbReference type="OrthoDB" id="9814553at2"/>
<dbReference type="InterPro" id="IPR010982">
    <property type="entry name" value="Lambda_DNA-bd_dom_sf"/>
</dbReference>
<evidence type="ECO:0000313" key="4">
    <source>
        <dbReference type="Proteomes" id="UP000198601"/>
    </source>
</evidence>
<reference evidence="4" key="1">
    <citation type="submission" date="2016-10" db="EMBL/GenBank/DDBJ databases">
        <authorList>
            <person name="Varghese N."/>
            <person name="Submissions S."/>
        </authorList>
    </citation>
    <scope>NUCLEOTIDE SEQUENCE [LARGE SCALE GENOMIC DNA]</scope>
    <source>
        <strain evidence="4">CGMCC 1.8946</strain>
    </source>
</reference>